<dbReference type="EMBL" id="CM001436">
    <property type="protein sequence ID" value="EHQ36975.1"/>
    <property type="molecule type" value="Genomic_DNA"/>
</dbReference>
<protein>
    <submittedName>
        <fullName evidence="2">Uncharacterized protein</fullName>
    </submittedName>
</protein>
<dbReference type="PANTHER" id="PTHR36842">
    <property type="entry name" value="PROTEIN TOLB HOMOLOG"/>
    <property type="match status" value="1"/>
</dbReference>
<evidence type="ECO:0000313" key="3">
    <source>
        <dbReference type="Proteomes" id="UP000005741"/>
    </source>
</evidence>
<feature type="compositionally biased region" description="Basic and acidic residues" evidence="1">
    <location>
        <begin position="379"/>
        <end position="388"/>
    </location>
</feature>
<sequence length="415" mass="46209">MHDHASRKTQILFSLLLITGIILPGVQAAGIPGDEVTIFTAEEGAYAYGIVDSGNILISEIYPDSDEPGWVKLYRYNISRASIVTLPAGNPDGINMDICGDTIIWAEITEKNDFSGPEITLNIYPDREDMPMEIPDKFKSVSDLKLVNGNVVITGRDSFMLNSGSGMSDIYIYYPDEKRLIHQEIPGRQGSVSASGDYIVFQDDRYGQMKNTVHIMNLKNSVSWQIGDEKNGVFSSPDISGEKVVYRFDEDFGSFLKEEVSQQLLLTEISTNKTKIIASPGARISEPKIDGDNIVWSDRRYKEHYKIWLYDLNEERETLVAVTGNEYPGAVEISGSTVMWSDFVDGRSTLKIREMSSLKASDSDPLYTETTQQNSENKGINDQDKYPAERKSGTSLELSLVAVISGLVLIAGKRY</sequence>
<gene>
    <name evidence="2" type="ORF">Metlim_2942</name>
</gene>
<organism evidence="2 3">
    <name type="scientific">Methanoplanus limicola DSM 2279</name>
    <dbReference type="NCBI Taxonomy" id="937775"/>
    <lineage>
        <taxon>Archaea</taxon>
        <taxon>Methanobacteriati</taxon>
        <taxon>Methanobacteriota</taxon>
        <taxon>Stenosarchaea group</taxon>
        <taxon>Methanomicrobia</taxon>
        <taxon>Methanomicrobiales</taxon>
        <taxon>Methanomicrobiaceae</taxon>
        <taxon>Methanoplanus</taxon>
    </lineage>
</organism>
<accession>H1YY40</accession>
<feature type="compositionally biased region" description="Polar residues" evidence="1">
    <location>
        <begin position="368"/>
        <end position="378"/>
    </location>
</feature>
<dbReference type="Gene3D" id="2.120.10.30">
    <property type="entry name" value="TolB, C-terminal domain"/>
    <property type="match status" value="1"/>
</dbReference>
<dbReference type="SUPFAM" id="SSF82171">
    <property type="entry name" value="DPP6 N-terminal domain-like"/>
    <property type="match status" value="1"/>
</dbReference>
<dbReference type="InParanoid" id="H1YY40"/>
<keyword evidence="3" id="KW-1185">Reference proteome</keyword>
<dbReference type="PANTHER" id="PTHR36842:SF1">
    <property type="entry name" value="PROTEIN TOLB"/>
    <property type="match status" value="1"/>
</dbReference>
<reference evidence="2 3" key="1">
    <citation type="submission" date="2011-10" db="EMBL/GenBank/DDBJ databases">
        <title>The Improved High-Quality Draft genome of Methanoplanus limicola DSM 2279.</title>
        <authorList>
            <consortium name="US DOE Joint Genome Institute (JGI-PGF)"/>
            <person name="Lucas S."/>
            <person name="Copeland A."/>
            <person name="Lapidus A."/>
            <person name="Glavina del Rio T."/>
            <person name="Dalin E."/>
            <person name="Tice H."/>
            <person name="Bruce D."/>
            <person name="Goodwin L."/>
            <person name="Pitluck S."/>
            <person name="Peters L."/>
            <person name="Mikhailova N."/>
            <person name="Lu M."/>
            <person name="Kyrpides N."/>
            <person name="Mavromatis K."/>
            <person name="Ivanova N."/>
            <person name="Markowitz V."/>
            <person name="Cheng J.-F."/>
            <person name="Hugenholtz P."/>
            <person name="Woyke T."/>
            <person name="Wu D."/>
            <person name="Wirth R."/>
            <person name="Brambilla E.-M."/>
            <person name="Klenk H.-P."/>
            <person name="Eisen J.A."/>
        </authorList>
    </citation>
    <scope>NUCLEOTIDE SEQUENCE [LARGE SCALE GENOMIC DNA]</scope>
    <source>
        <strain evidence="2 3">DSM 2279</strain>
    </source>
</reference>
<dbReference type="STRING" id="937775.Metlim_2942"/>
<feature type="region of interest" description="Disordered" evidence="1">
    <location>
        <begin position="361"/>
        <end position="388"/>
    </location>
</feature>
<evidence type="ECO:0000313" key="2">
    <source>
        <dbReference type="EMBL" id="EHQ36975.1"/>
    </source>
</evidence>
<dbReference type="InterPro" id="IPR011042">
    <property type="entry name" value="6-blade_b-propeller_TolB-like"/>
</dbReference>
<name>H1YY40_9EURY</name>
<evidence type="ECO:0000256" key="1">
    <source>
        <dbReference type="SAM" id="MobiDB-lite"/>
    </source>
</evidence>
<proteinExistence type="predicted"/>
<dbReference type="AlphaFoldDB" id="H1YY40"/>
<dbReference type="HOGENOM" id="CLU_009318_6_2_2"/>
<dbReference type="Proteomes" id="UP000005741">
    <property type="component" value="Chromosome"/>
</dbReference>